<dbReference type="InterPro" id="IPR003593">
    <property type="entry name" value="AAA+_ATPase"/>
</dbReference>
<dbReference type="FunFam" id="3.40.50.300:FF:000016">
    <property type="entry name" value="Oligopeptide ABC transporter ATP-binding component"/>
    <property type="match status" value="1"/>
</dbReference>
<dbReference type="InterPro" id="IPR017871">
    <property type="entry name" value="ABC_transporter-like_CS"/>
</dbReference>
<comment type="similarity">
    <text evidence="1">Belongs to the ABC transporter superfamily.</text>
</comment>
<accession>A0ABD5V3U1</accession>
<name>A0ABD5V3U1_9EURY</name>
<gene>
    <name evidence="7" type="ORF">ACFQGH_12855</name>
</gene>
<dbReference type="AlphaFoldDB" id="A0ABD5V3U1"/>
<dbReference type="CDD" id="cd03257">
    <property type="entry name" value="ABC_NikE_OppD_transporters"/>
    <property type="match status" value="1"/>
</dbReference>
<dbReference type="PROSITE" id="PS50893">
    <property type="entry name" value="ABC_TRANSPORTER_2"/>
    <property type="match status" value="1"/>
</dbReference>
<dbReference type="NCBIfam" id="TIGR01727">
    <property type="entry name" value="oligo_HPY"/>
    <property type="match status" value="1"/>
</dbReference>
<dbReference type="Gene3D" id="3.40.50.300">
    <property type="entry name" value="P-loop containing nucleotide triphosphate hydrolases"/>
    <property type="match status" value="1"/>
</dbReference>
<evidence type="ECO:0000313" key="7">
    <source>
        <dbReference type="EMBL" id="MFC6906080.1"/>
    </source>
</evidence>
<evidence type="ECO:0000256" key="3">
    <source>
        <dbReference type="ARBA" id="ARBA00022741"/>
    </source>
</evidence>
<dbReference type="GO" id="GO:0005524">
    <property type="term" value="F:ATP binding"/>
    <property type="evidence" value="ECO:0007669"/>
    <property type="project" value="UniProtKB-KW"/>
</dbReference>
<sequence>MSQEPASDAERSRGDVMVRVRDLRTYYDDDGLFSSAPVKAVDGVSFDIKRGETLGLVGESGCGKTTLGRTLVQLESATGGEVLFDGRDATELSGRELAEWRRDTQIVFQDPDSSLNDRMTVGEIVREPLDVHDWGTARERRQRVRELLDTVGLKPEHYYRYPHQFSGGQRQRIGIARTLTLEPEFIVLDEPVSALDVSVQAEVINLLEDLQEEFGLTYLFIAHDLSVVRHICDRVAVMYLGNIMELGPTEELFTDPANPYTHSLLSAIPKPDPTAKRDRITLQGTPPNPRHPPTGCPFSTRCPARIRPEEYRHLDDELWTRIGTLREVLRERERADRTVTERIRGLLGRESRFGTIDEVYEELFADQELPEDVEATLDETADHVRSGDEETALEVLFETFGSVCEGRVPDEDRSEDADAEPVEPDYYEVSPSGRRSLCHRHDPDADYRDPGQVLDERHR</sequence>
<evidence type="ECO:0000313" key="8">
    <source>
        <dbReference type="Proteomes" id="UP001596312"/>
    </source>
</evidence>
<dbReference type="InterPro" id="IPR050319">
    <property type="entry name" value="ABC_transp_ATP-bind"/>
</dbReference>
<dbReference type="SMART" id="SM00382">
    <property type="entry name" value="AAA"/>
    <property type="match status" value="1"/>
</dbReference>
<feature type="compositionally biased region" description="Basic and acidic residues" evidence="5">
    <location>
        <begin position="439"/>
        <end position="459"/>
    </location>
</feature>
<feature type="compositionally biased region" description="Acidic residues" evidence="5">
    <location>
        <begin position="412"/>
        <end position="426"/>
    </location>
</feature>
<dbReference type="GO" id="GO:0055085">
    <property type="term" value="P:transmembrane transport"/>
    <property type="evidence" value="ECO:0007669"/>
    <property type="project" value="UniProtKB-ARBA"/>
</dbReference>
<dbReference type="SUPFAM" id="SSF52540">
    <property type="entry name" value="P-loop containing nucleoside triphosphate hydrolases"/>
    <property type="match status" value="1"/>
</dbReference>
<dbReference type="Pfam" id="PF08352">
    <property type="entry name" value="oligo_HPY"/>
    <property type="match status" value="1"/>
</dbReference>
<comment type="caution">
    <text evidence="7">The sequence shown here is derived from an EMBL/GenBank/DDBJ whole genome shotgun (WGS) entry which is preliminary data.</text>
</comment>
<feature type="domain" description="ABC transporter" evidence="6">
    <location>
        <begin position="18"/>
        <end position="265"/>
    </location>
</feature>
<dbReference type="PROSITE" id="PS00211">
    <property type="entry name" value="ABC_TRANSPORTER_1"/>
    <property type="match status" value="1"/>
</dbReference>
<proteinExistence type="inferred from homology"/>
<dbReference type="PANTHER" id="PTHR43776:SF7">
    <property type="entry name" value="D,D-DIPEPTIDE TRANSPORT ATP-BINDING PROTEIN DDPF-RELATED"/>
    <property type="match status" value="1"/>
</dbReference>
<evidence type="ECO:0000259" key="6">
    <source>
        <dbReference type="PROSITE" id="PS50893"/>
    </source>
</evidence>
<feature type="region of interest" description="Disordered" evidence="5">
    <location>
        <begin position="281"/>
        <end position="300"/>
    </location>
</feature>
<dbReference type="Proteomes" id="UP001596312">
    <property type="component" value="Unassembled WGS sequence"/>
</dbReference>
<feature type="region of interest" description="Disordered" evidence="5">
    <location>
        <begin position="406"/>
        <end position="459"/>
    </location>
</feature>
<evidence type="ECO:0000256" key="4">
    <source>
        <dbReference type="ARBA" id="ARBA00022840"/>
    </source>
</evidence>
<evidence type="ECO:0000256" key="1">
    <source>
        <dbReference type="ARBA" id="ARBA00005417"/>
    </source>
</evidence>
<protein>
    <submittedName>
        <fullName evidence="7">ABC transporter ATP-binding protein</fullName>
    </submittedName>
</protein>
<dbReference type="InterPro" id="IPR003439">
    <property type="entry name" value="ABC_transporter-like_ATP-bd"/>
</dbReference>
<keyword evidence="4 7" id="KW-0067">ATP-binding</keyword>
<keyword evidence="3" id="KW-0547">Nucleotide-binding</keyword>
<evidence type="ECO:0000256" key="2">
    <source>
        <dbReference type="ARBA" id="ARBA00022448"/>
    </source>
</evidence>
<dbReference type="Pfam" id="PF00005">
    <property type="entry name" value="ABC_tran"/>
    <property type="match status" value="1"/>
</dbReference>
<dbReference type="InterPro" id="IPR027417">
    <property type="entry name" value="P-loop_NTPase"/>
</dbReference>
<keyword evidence="8" id="KW-1185">Reference proteome</keyword>
<dbReference type="InterPro" id="IPR013563">
    <property type="entry name" value="Oligopep_ABC_C"/>
</dbReference>
<reference evidence="7 8" key="1">
    <citation type="journal article" date="2019" name="Int. J. Syst. Evol. Microbiol.">
        <title>The Global Catalogue of Microorganisms (GCM) 10K type strain sequencing project: providing services to taxonomists for standard genome sequencing and annotation.</title>
        <authorList>
            <consortium name="The Broad Institute Genomics Platform"/>
            <consortium name="The Broad Institute Genome Sequencing Center for Infectious Disease"/>
            <person name="Wu L."/>
            <person name="Ma J."/>
        </authorList>
    </citation>
    <scope>NUCLEOTIDE SEQUENCE [LARGE SCALE GENOMIC DNA]</scope>
    <source>
        <strain evidence="7 8">CGMCC 1.3240</strain>
    </source>
</reference>
<dbReference type="RefSeq" id="WP_340604630.1">
    <property type="nucleotide sequence ID" value="NZ_JBBMXV010000004.1"/>
</dbReference>
<organism evidence="7 8">
    <name type="scientific">Halalkalicoccus tibetensis</name>
    <dbReference type="NCBI Taxonomy" id="175632"/>
    <lineage>
        <taxon>Archaea</taxon>
        <taxon>Methanobacteriati</taxon>
        <taxon>Methanobacteriota</taxon>
        <taxon>Stenosarchaea group</taxon>
        <taxon>Halobacteria</taxon>
        <taxon>Halobacteriales</taxon>
        <taxon>Halococcaceae</taxon>
        <taxon>Halalkalicoccus</taxon>
    </lineage>
</organism>
<feature type="compositionally biased region" description="Pro residues" evidence="5">
    <location>
        <begin position="286"/>
        <end position="295"/>
    </location>
</feature>
<keyword evidence="2" id="KW-0813">Transport</keyword>
<evidence type="ECO:0000256" key="5">
    <source>
        <dbReference type="SAM" id="MobiDB-lite"/>
    </source>
</evidence>
<dbReference type="PANTHER" id="PTHR43776">
    <property type="entry name" value="TRANSPORT ATP-BINDING PROTEIN"/>
    <property type="match status" value="1"/>
</dbReference>
<dbReference type="EMBL" id="JBHSXQ010000004">
    <property type="protein sequence ID" value="MFC6906080.1"/>
    <property type="molecule type" value="Genomic_DNA"/>
</dbReference>